<accession>A0ABN7AMU9</accession>
<keyword evidence="2" id="KW-1185">Reference proteome</keyword>
<evidence type="ECO:0000313" key="2">
    <source>
        <dbReference type="Proteomes" id="UP001307889"/>
    </source>
</evidence>
<name>A0ABN7AMU9_9HEMI</name>
<protein>
    <submittedName>
        <fullName evidence="1">Uncharacterized protein</fullName>
    </submittedName>
</protein>
<dbReference type="Proteomes" id="UP001307889">
    <property type="component" value="Chromosome 3"/>
</dbReference>
<evidence type="ECO:0000313" key="1">
    <source>
        <dbReference type="EMBL" id="BES92749.1"/>
    </source>
</evidence>
<sequence>MHYTIGFQCILKDRTSFRDKSSGSEADPVNPSSSFLISHVSLDFVQGLKRLSSQERRPRFQIASLVMFRVLVHDPAQGEGHFNGRFHLRTSRSFVAPRDSALTKSRP</sequence>
<proteinExistence type="predicted"/>
<dbReference type="EMBL" id="AP028911">
    <property type="protein sequence ID" value="BES92749.1"/>
    <property type="molecule type" value="Genomic_DNA"/>
</dbReference>
<gene>
    <name evidence="1" type="ORF">NTJ_05558</name>
</gene>
<reference evidence="1 2" key="1">
    <citation type="submission" date="2023-09" db="EMBL/GenBank/DDBJ databases">
        <title>Nesidiocoris tenuis whole genome shotgun sequence.</title>
        <authorList>
            <person name="Shibata T."/>
            <person name="Shimoda M."/>
            <person name="Kobayashi T."/>
            <person name="Uehara T."/>
        </authorList>
    </citation>
    <scope>NUCLEOTIDE SEQUENCE [LARGE SCALE GENOMIC DNA]</scope>
    <source>
        <strain evidence="1 2">Japan</strain>
    </source>
</reference>
<organism evidence="1 2">
    <name type="scientific">Nesidiocoris tenuis</name>
    <dbReference type="NCBI Taxonomy" id="355587"/>
    <lineage>
        <taxon>Eukaryota</taxon>
        <taxon>Metazoa</taxon>
        <taxon>Ecdysozoa</taxon>
        <taxon>Arthropoda</taxon>
        <taxon>Hexapoda</taxon>
        <taxon>Insecta</taxon>
        <taxon>Pterygota</taxon>
        <taxon>Neoptera</taxon>
        <taxon>Paraneoptera</taxon>
        <taxon>Hemiptera</taxon>
        <taxon>Heteroptera</taxon>
        <taxon>Panheteroptera</taxon>
        <taxon>Cimicomorpha</taxon>
        <taxon>Miridae</taxon>
        <taxon>Dicyphina</taxon>
        <taxon>Nesidiocoris</taxon>
    </lineage>
</organism>